<proteinExistence type="predicted"/>
<evidence type="ECO:0000313" key="2">
    <source>
        <dbReference type="Proteomes" id="UP001178461"/>
    </source>
</evidence>
<name>A0AA35W1Y3_9SAUR</name>
<evidence type="ECO:0000313" key="1">
    <source>
        <dbReference type="EMBL" id="CAI7934913.1"/>
    </source>
</evidence>
<reference evidence="1" key="1">
    <citation type="submission" date="2022-12" db="EMBL/GenBank/DDBJ databases">
        <authorList>
            <person name="Alioto T."/>
            <person name="Alioto T."/>
            <person name="Gomez Garrido J."/>
        </authorList>
    </citation>
    <scope>NUCLEOTIDE SEQUENCE</scope>
</reference>
<dbReference type="EMBL" id="CANTUW010000010">
    <property type="protein sequence ID" value="CAI7934913.1"/>
    <property type="molecule type" value="Genomic_DNA"/>
</dbReference>
<gene>
    <name evidence="1" type="ORF">PODLI_1B013557</name>
</gene>
<comment type="caution">
    <text evidence="1">The sequence shown here is derived from an EMBL/GenBank/DDBJ whole genome shotgun (WGS) entry which is preliminary data.</text>
</comment>
<evidence type="ECO:0008006" key="3">
    <source>
        <dbReference type="Google" id="ProtNLM"/>
    </source>
</evidence>
<keyword evidence="2" id="KW-1185">Reference proteome</keyword>
<dbReference type="Proteomes" id="UP001178461">
    <property type="component" value="Unassembled WGS sequence"/>
</dbReference>
<accession>A0AA35W1Y3</accession>
<dbReference type="AlphaFoldDB" id="A0AA35W1Y3"/>
<organism evidence="1 2">
    <name type="scientific">Podarcis lilfordi</name>
    <name type="common">Lilford's wall lizard</name>
    <dbReference type="NCBI Taxonomy" id="74358"/>
    <lineage>
        <taxon>Eukaryota</taxon>
        <taxon>Metazoa</taxon>
        <taxon>Chordata</taxon>
        <taxon>Craniata</taxon>
        <taxon>Vertebrata</taxon>
        <taxon>Euteleostomi</taxon>
        <taxon>Lepidosauria</taxon>
        <taxon>Squamata</taxon>
        <taxon>Bifurcata</taxon>
        <taxon>Unidentata</taxon>
        <taxon>Episquamata</taxon>
        <taxon>Laterata</taxon>
        <taxon>Lacertibaenia</taxon>
        <taxon>Lacertidae</taxon>
        <taxon>Podarcis</taxon>
    </lineage>
</organism>
<protein>
    <recommendedName>
        <fullName evidence="3">Reverse transcriptase domain-containing protein</fullName>
    </recommendedName>
</protein>
<sequence length="223" mass="24918">MLITLATLLMDPISNIGVTKTVGGWMAANRLRLNPDKTEVLFWGDREQAGVEDSLVLNGVTVPLKDQVRSLGVILDSQLSMEAQVNSVSRAAVYQLHLVCRLRPYLPVDCLARVVHALVISHLDYCHALYVGLPVKVTRKLQLIQNAAARLGTGSGCRDHITLVLKDRHWLPVRFRTQFKVLVLTFKALNFLGLVYLKERLHLHRSAWTLRSSSKGLLVVPSL</sequence>
<dbReference type="PANTHER" id="PTHR33332">
    <property type="entry name" value="REVERSE TRANSCRIPTASE DOMAIN-CONTAINING PROTEIN"/>
    <property type="match status" value="1"/>
</dbReference>